<accession>A0A1V2I0U6</accession>
<dbReference type="RefSeq" id="WP_076822330.1">
    <property type="nucleotide sequence ID" value="NZ_MOMC01000104.1"/>
</dbReference>
<protein>
    <submittedName>
        <fullName evidence="2">Uncharacterized protein</fullName>
    </submittedName>
</protein>
<dbReference type="Proteomes" id="UP000188929">
    <property type="component" value="Unassembled WGS sequence"/>
</dbReference>
<keyword evidence="3" id="KW-1185">Reference proteome</keyword>
<name>A0A1V2I0U6_9ACTN</name>
<organism evidence="2 3">
    <name type="scientific">Pseudofrankia asymbiotica</name>
    <dbReference type="NCBI Taxonomy" id="1834516"/>
    <lineage>
        <taxon>Bacteria</taxon>
        <taxon>Bacillati</taxon>
        <taxon>Actinomycetota</taxon>
        <taxon>Actinomycetes</taxon>
        <taxon>Frankiales</taxon>
        <taxon>Frankiaceae</taxon>
        <taxon>Pseudofrankia</taxon>
    </lineage>
</organism>
<feature type="compositionally biased region" description="Basic and acidic residues" evidence="1">
    <location>
        <begin position="1"/>
        <end position="20"/>
    </location>
</feature>
<proteinExistence type="predicted"/>
<evidence type="ECO:0000313" key="3">
    <source>
        <dbReference type="Proteomes" id="UP000188929"/>
    </source>
</evidence>
<feature type="region of interest" description="Disordered" evidence="1">
    <location>
        <begin position="1"/>
        <end position="100"/>
    </location>
</feature>
<dbReference type="EMBL" id="MOMC01000104">
    <property type="protein sequence ID" value="ONH22561.1"/>
    <property type="molecule type" value="Genomic_DNA"/>
</dbReference>
<reference evidence="3" key="1">
    <citation type="submission" date="2016-10" db="EMBL/GenBank/DDBJ databases">
        <title>Frankia sp. NRRL B-16386 Genome sequencing.</title>
        <authorList>
            <person name="Ghodhbane-Gtari F."/>
            <person name="Swanson E."/>
            <person name="Gueddou A."/>
            <person name="Hezbri K."/>
            <person name="Ktari K."/>
            <person name="Nouioui I."/>
            <person name="Morris K."/>
            <person name="Simpson S."/>
            <person name="Abebe-Akele F."/>
            <person name="Thomas K."/>
            <person name="Gtari M."/>
            <person name="Tisa L.S."/>
        </authorList>
    </citation>
    <scope>NUCLEOTIDE SEQUENCE [LARGE SCALE GENOMIC DNA]</scope>
    <source>
        <strain evidence="3">NRRL B-16386</strain>
    </source>
</reference>
<dbReference type="AlphaFoldDB" id="A0A1V2I0U6"/>
<gene>
    <name evidence="2" type="ORF">BL253_35335</name>
</gene>
<evidence type="ECO:0000313" key="2">
    <source>
        <dbReference type="EMBL" id="ONH22561.1"/>
    </source>
</evidence>
<comment type="caution">
    <text evidence="2">The sequence shown here is derived from an EMBL/GenBank/DDBJ whole genome shotgun (WGS) entry which is preliminary data.</text>
</comment>
<sequence>MPAIVPRRDMPAHRQARHPDCAAAMNQGPPADGVNEPDGSPTSAAHVAGDTSEEQLADKGSTADGVDIAECAGSAGGTAGAAASISDQSDGGQQTPAAPRIVVPADPPVLTAEAARVLLRILVKASAARNPRAPE</sequence>
<evidence type="ECO:0000256" key="1">
    <source>
        <dbReference type="SAM" id="MobiDB-lite"/>
    </source>
</evidence>
<feature type="compositionally biased region" description="Polar residues" evidence="1">
    <location>
        <begin position="85"/>
        <end position="96"/>
    </location>
</feature>